<dbReference type="AlphaFoldDB" id="A0A914Y7K1"/>
<dbReference type="Pfam" id="PF26633">
    <property type="entry name" value="DUF8206"/>
    <property type="match status" value="1"/>
</dbReference>
<reference evidence="3" key="1">
    <citation type="submission" date="2022-11" db="UniProtKB">
        <authorList>
            <consortium name="WormBaseParasite"/>
        </authorList>
    </citation>
    <scope>IDENTIFICATION</scope>
</reference>
<keyword evidence="2" id="KW-1185">Reference proteome</keyword>
<sequence>MFVLTNSSAANYLPGTAMDPLRIYVAELAGKGINITLNNQSVFCLDNEGFRYQCGMKNDKFKAEFKNFEENFKKSWTKSREVIFELFKAVTLVQGHTAAESTSISEARIIIQTLMGPLAKVCTIIEEEMSKSVKETQIQSLMENGNLIKKEIAIEKFEHPQCVCLSCAAKTKNNPKNAETQIEFTQICHKRCILPDTVPEKFPEPKLIDCAAFDGQGKCQKCGCHYLKHIRITQKTIQKILQKPKAPILSRKKAEEIYSKLLSTLQSEQTFVWETVIQLAKYLQTNAIVDFNPLFVDKLKIEIEKQHLSLGSSSDVVDKLQRRLQNFETQTKMVEAALENMQISEISEINIQTIFNKIISLKIHGSIVKQFL</sequence>
<dbReference type="PANTHER" id="PTHR32046">
    <property type="entry name" value="G DOMAIN-CONTAINING PROTEIN"/>
    <property type="match status" value="1"/>
</dbReference>
<protein>
    <recommendedName>
        <fullName evidence="1">DUF8206 domain-containing protein</fullName>
    </recommendedName>
</protein>
<dbReference type="WBParaSite" id="PSU_v2.g15432.t1">
    <property type="protein sequence ID" value="PSU_v2.g15432.t1"/>
    <property type="gene ID" value="PSU_v2.g15432"/>
</dbReference>
<organism evidence="2 3">
    <name type="scientific">Panagrolaimus superbus</name>
    <dbReference type="NCBI Taxonomy" id="310955"/>
    <lineage>
        <taxon>Eukaryota</taxon>
        <taxon>Metazoa</taxon>
        <taxon>Ecdysozoa</taxon>
        <taxon>Nematoda</taxon>
        <taxon>Chromadorea</taxon>
        <taxon>Rhabditida</taxon>
        <taxon>Tylenchina</taxon>
        <taxon>Panagrolaimomorpha</taxon>
        <taxon>Panagrolaimoidea</taxon>
        <taxon>Panagrolaimidae</taxon>
        <taxon>Panagrolaimus</taxon>
    </lineage>
</organism>
<evidence type="ECO:0000259" key="1">
    <source>
        <dbReference type="Pfam" id="PF26633"/>
    </source>
</evidence>
<feature type="domain" description="DUF8206" evidence="1">
    <location>
        <begin position="157"/>
        <end position="234"/>
    </location>
</feature>
<dbReference type="Proteomes" id="UP000887577">
    <property type="component" value="Unplaced"/>
</dbReference>
<name>A0A914Y7K1_9BILA</name>
<evidence type="ECO:0000313" key="2">
    <source>
        <dbReference type="Proteomes" id="UP000887577"/>
    </source>
</evidence>
<proteinExistence type="predicted"/>
<dbReference type="InterPro" id="IPR058519">
    <property type="entry name" value="DUF8206"/>
</dbReference>
<dbReference type="PANTHER" id="PTHR32046:SF11">
    <property type="entry name" value="IMMUNE-ASSOCIATED NUCLEOTIDE-BINDING PROTEIN 10-LIKE"/>
    <property type="match status" value="1"/>
</dbReference>
<accession>A0A914Y7K1</accession>
<evidence type="ECO:0000313" key="3">
    <source>
        <dbReference type="WBParaSite" id="PSU_v2.g15432.t1"/>
    </source>
</evidence>